<dbReference type="PANTHER" id="PTHR21599:SF0">
    <property type="entry name" value="GLYCERATE KINASE"/>
    <property type="match status" value="1"/>
</dbReference>
<evidence type="ECO:0000256" key="5">
    <source>
        <dbReference type="SAM" id="MobiDB-lite"/>
    </source>
</evidence>
<dbReference type="EMBL" id="JACIBS010000004">
    <property type="protein sequence ID" value="MBB3665435.1"/>
    <property type="molecule type" value="Genomic_DNA"/>
</dbReference>
<dbReference type="GO" id="GO:0008887">
    <property type="term" value="F:glycerate kinase activity"/>
    <property type="evidence" value="ECO:0007669"/>
    <property type="project" value="UniProtKB-UniRule"/>
</dbReference>
<dbReference type="AlphaFoldDB" id="A0A839Y0F0"/>
<proteinExistence type="inferred from homology"/>
<dbReference type="Pfam" id="PF02595">
    <property type="entry name" value="Gly_kinase"/>
    <property type="match status" value="1"/>
</dbReference>
<keyword evidence="3 4" id="KW-0418">Kinase</keyword>
<evidence type="ECO:0000256" key="3">
    <source>
        <dbReference type="ARBA" id="ARBA00022777"/>
    </source>
</evidence>
<evidence type="ECO:0000256" key="1">
    <source>
        <dbReference type="ARBA" id="ARBA00006284"/>
    </source>
</evidence>
<dbReference type="GO" id="GO:0031388">
    <property type="term" value="P:organic acid phosphorylation"/>
    <property type="evidence" value="ECO:0007669"/>
    <property type="project" value="UniProtKB-UniRule"/>
</dbReference>
<dbReference type="EC" id="2.7.1.31" evidence="6"/>
<dbReference type="Gene3D" id="3.40.50.10350">
    <property type="entry name" value="Glycerate kinase, domain 1"/>
    <property type="match status" value="1"/>
</dbReference>
<reference evidence="6 7" key="1">
    <citation type="submission" date="2020-08" db="EMBL/GenBank/DDBJ databases">
        <title>Sequencing the genomes of 1000 actinobacteria strains.</title>
        <authorList>
            <person name="Klenk H.-P."/>
        </authorList>
    </citation>
    <scope>NUCLEOTIDE SEQUENCE [LARGE SCALE GENOMIC DNA]</scope>
    <source>
        <strain evidence="6 7">DSM 45267</strain>
    </source>
</reference>
<dbReference type="NCBIfam" id="TIGR00045">
    <property type="entry name" value="glycerate kinase"/>
    <property type="match status" value="1"/>
</dbReference>
<evidence type="ECO:0000313" key="6">
    <source>
        <dbReference type="EMBL" id="MBB3665435.1"/>
    </source>
</evidence>
<organism evidence="6 7">
    <name type="scientific">Prauserella sediminis</name>
    <dbReference type="NCBI Taxonomy" id="577680"/>
    <lineage>
        <taxon>Bacteria</taxon>
        <taxon>Bacillati</taxon>
        <taxon>Actinomycetota</taxon>
        <taxon>Actinomycetes</taxon>
        <taxon>Pseudonocardiales</taxon>
        <taxon>Pseudonocardiaceae</taxon>
        <taxon>Prauserella</taxon>
        <taxon>Prauserella salsuginis group</taxon>
    </lineage>
</organism>
<keyword evidence="7" id="KW-1185">Reference proteome</keyword>
<dbReference type="SUPFAM" id="SSF110738">
    <property type="entry name" value="Glycerate kinase I"/>
    <property type="match status" value="1"/>
</dbReference>
<dbReference type="Proteomes" id="UP000564573">
    <property type="component" value="Unassembled WGS sequence"/>
</dbReference>
<name>A0A839Y0F0_9PSEU</name>
<sequence length="424" mass="41778">MAGAAAGGSPGGCAGRSPGTVVIAPDTFKGSVPARDVAAALSSGIRRAAPSARVVAVPMADGGEGTLAAVTADGEADWDIEVHRVTGPDGRPVPARWGTRAGTGGTLAVVELAEASGLGDMGPDADPMRATSRGTGELVRAALDRGARSIVLALGGSACSDGGAGLLSALGARLLDHSGRPVTEGAAGVADLAAADLRTLDPRLRDTRIVIAADVDSPLAGPGGAAEVFGPQKGLDAQQVRRTAQALRRAVPILAEAARRSGGVAWSERVVGAADEPGAGAAGGVGFAALGLLGAVRRPGVEVVSELVGLEDKVATADLVVTGEGSLDTQSLAGKVPVGVAGCAARRGVPVVAVCGRNVLDPAQSAAAGIDRVWALSDLAADETESMARARELLETVGSRIASDRSRLAAGVPVQAGSGGSREE</sequence>
<dbReference type="InterPro" id="IPR018193">
    <property type="entry name" value="Glyc_kinase_flavodox-like_fold"/>
</dbReference>
<feature type="region of interest" description="Disordered" evidence="5">
    <location>
        <begin position="403"/>
        <end position="424"/>
    </location>
</feature>
<protein>
    <submittedName>
        <fullName evidence="6">Glycerate kinase</fullName>
        <ecNumber evidence="6">2.7.1.31</ecNumber>
    </submittedName>
</protein>
<gene>
    <name evidence="6" type="ORF">FB384_004392</name>
</gene>
<comment type="caution">
    <text evidence="6">The sequence shown here is derived from an EMBL/GenBank/DDBJ whole genome shotgun (WGS) entry which is preliminary data.</text>
</comment>
<evidence type="ECO:0000313" key="7">
    <source>
        <dbReference type="Proteomes" id="UP000564573"/>
    </source>
</evidence>
<dbReference type="InterPro" id="IPR018197">
    <property type="entry name" value="Glycerate_kinase_RE-like"/>
</dbReference>
<dbReference type="Gene3D" id="3.90.1510.10">
    <property type="entry name" value="Glycerate kinase, domain 2"/>
    <property type="match status" value="1"/>
</dbReference>
<dbReference type="PANTHER" id="PTHR21599">
    <property type="entry name" value="GLYCERATE KINASE"/>
    <property type="match status" value="1"/>
</dbReference>
<evidence type="ECO:0000256" key="2">
    <source>
        <dbReference type="ARBA" id="ARBA00022679"/>
    </source>
</evidence>
<keyword evidence="2 4" id="KW-0808">Transferase</keyword>
<dbReference type="InterPro" id="IPR004381">
    <property type="entry name" value="Glycerate_kinase"/>
</dbReference>
<dbReference type="InterPro" id="IPR036129">
    <property type="entry name" value="Glycerate_kinase_sf"/>
</dbReference>
<evidence type="ECO:0000256" key="4">
    <source>
        <dbReference type="PIRNR" id="PIRNR006078"/>
    </source>
</evidence>
<accession>A0A839Y0F0</accession>
<dbReference type="PIRSF" id="PIRSF006078">
    <property type="entry name" value="GlxK"/>
    <property type="match status" value="1"/>
</dbReference>
<comment type="similarity">
    <text evidence="1 4">Belongs to the glycerate kinase type-1 family.</text>
</comment>